<accession>A0A814EMF6</accession>
<evidence type="ECO:0000256" key="1">
    <source>
        <dbReference type="SAM" id="MobiDB-lite"/>
    </source>
</evidence>
<evidence type="ECO:0000313" key="3">
    <source>
        <dbReference type="EMBL" id="CAF1008913.1"/>
    </source>
</evidence>
<name>A0A814EMF6_ADIRI</name>
<evidence type="ECO:0000313" key="4">
    <source>
        <dbReference type="Proteomes" id="UP000663828"/>
    </source>
</evidence>
<protein>
    <submittedName>
        <fullName evidence="2">Uncharacterized protein</fullName>
    </submittedName>
</protein>
<dbReference type="Proteomes" id="UP000663828">
    <property type="component" value="Unassembled WGS sequence"/>
</dbReference>
<dbReference type="EMBL" id="CAJNOJ010000064">
    <property type="protein sequence ID" value="CAF1008913.1"/>
    <property type="molecule type" value="Genomic_DNA"/>
</dbReference>
<dbReference type="AlphaFoldDB" id="A0A814EMF6"/>
<proteinExistence type="predicted"/>
<reference evidence="2" key="1">
    <citation type="submission" date="2021-02" db="EMBL/GenBank/DDBJ databases">
        <authorList>
            <person name="Nowell W R."/>
        </authorList>
    </citation>
    <scope>NUCLEOTIDE SEQUENCE</scope>
</reference>
<comment type="caution">
    <text evidence="2">The sequence shown here is derived from an EMBL/GenBank/DDBJ whole genome shotgun (WGS) entry which is preliminary data.</text>
</comment>
<gene>
    <name evidence="3" type="ORF">EDS130_LOCUS15282</name>
    <name evidence="2" type="ORF">XAT740_LOCUS11784</name>
</gene>
<evidence type="ECO:0000313" key="2">
    <source>
        <dbReference type="EMBL" id="CAF0973279.1"/>
    </source>
</evidence>
<sequence length="222" mass="25616">MTLNYFSPSVRYERHLRVQHSMTHLSLPKAITRLPCRNKSSLVAFNQLIDNHNHASILDRQTYRLSMKSALNIDTLADTHHRHRQQAMSTNFNVSANVPSLTNVITRQSTDANDNNDFKGIEGNAIRFETLPKSNRYVRANEISLPSLSKSYPFARKCPMKQVQALTEYRFDSPIPVRTSSHTRKQIKDIDLIIGQRVNSPERQPSPDIHRHVSHKKIFNTY</sequence>
<keyword evidence="4" id="KW-1185">Reference proteome</keyword>
<feature type="compositionally biased region" description="Basic residues" evidence="1">
    <location>
        <begin position="212"/>
        <end position="222"/>
    </location>
</feature>
<organism evidence="2 4">
    <name type="scientific">Adineta ricciae</name>
    <name type="common">Rotifer</name>
    <dbReference type="NCBI Taxonomy" id="249248"/>
    <lineage>
        <taxon>Eukaryota</taxon>
        <taxon>Metazoa</taxon>
        <taxon>Spiralia</taxon>
        <taxon>Gnathifera</taxon>
        <taxon>Rotifera</taxon>
        <taxon>Eurotatoria</taxon>
        <taxon>Bdelloidea</taxon>
        <taxon>Adinetida</taxon>
        <taxon>Adinetidae</taxon>
        <taxon>Adineta</taxon>
    </lineage>
</organism>
<dbReference type="Proteomes" id="UP000663852">
    <property type="component" value="Unassembled WGS sequence"/>
</dbReference>
<feature type="region of interest" description="Disordered" evidence="1">
    <location>
        <begin position="199"/>
        <end position="222"/>
    </location>
</feature>
<dbReference type="EMBL" id="CAJNOR010000654">
    <property type="protein sequence ID" value="CAF0973279.1"/>
    <property type="molecule type" value="Genomic_DNA"/>
</dbReference>